<evidence type="ECO:0000313" key="2">
    <source>
        <dbReference type="EMBL" id="RPD66155.1"/>
    </source>
</evidence>
<dbReference type="AlphaFoldDB" id="A0A5C2SQN4"/>
<accession>A0A5C2SQN4</accession>
<dbReference type="Proteomes" id="UP000313359">
    <property type="component" value="Unassembled WGS sequence"/>
</dbReference>
<dbReference type="GO" id="GO:0006139">
    <property type="term" value="P:nucleobase-containing compound metabolic process"/>
    <property type="evidence" value="ECO:0007669"/>
    <property type="project" value="UniProtKB-ARBA"/>
</dbReference>
<evidence type="ECO:0000259" key="1">
    <source>
        <dbReference type="PROSITE" id="PS51747"/>
    </source>
</evidence>
<dbReference type="InterPro" id="IPR016193">
    <property type="entry name" value="Cytidine_deaminase-like"/>
</dbReference>
<dbReference type="SUPFAM" id="SSF53927">
    <property type="entry name" value="Cytidine deaminase-like"/>
    <property type="match status" value="1"/>
</dbReference>
<gene>
    <name evidence="2" type="ORF">L227DRAFT_570070</name>
</gene>
<dbReference type="EMBL" id="ML122251">
    <property type="protein sequence ID" value="RPD66155.1"/>
    <property type="molecule type" value="Genomic_DNA"/>
</dbReference>
<dbReference type="InterPro" id="IPR002125">
    <property type="entry name" value="CMP_dCMP_dom"/>
</dbReference>
<dbReference type="PANTHER" id="PTHR11079">
    <property type="entry name" value="CYTOSINE DEAMINASE FAMILY MEMBER"/>
    <property type="match status" value="1"/>
</dbReference>
<evidence type="ECO:0000313" key="3">
    <source>
        <dbReference type="Proteomes" id="UP000313359"/>
    </source>
</evidence>
<name>A0A5C2SQN4_9APHY</name>
<dbReference type="PANTHER" id="PTHR11079:SF162">
    <property type="entry name" value="RIBOFLAVIN BIOSYNTHESIS PROTEIN PYRD, CHLOROPLASTIC"/>
    <property type="match status" value="1"/>
</dbReference>
<protein>
    <submittedName>
        <fullName evidence="2">Cytidine deaminase-like protein</fullName>
    </submittedName>
</protein>
<dbReference type="OrthoDB" id="252265at2759"/>
<dbReference type="Gene3D" id="3.40.140.10">
    <property type="entry name" value="Cytidine Deaminase, domain 2"/>
    <property type="match status" value="1"/>
</dbReference>
<dbReference type="GO" id="GO:0008835">
    <property type="term" value="F:diaminohydroxyphosphoribosylaminopyrimidine deaminase activity"/>
    <property type="evidence" value="ECO:0007669"/>
    <property type="project" value="TreeGrafter"/>
</dbReference>
<keyword evidence="3" id="KW-1185">Reference proteome</keyword>
<proteinExistence type="predicted"/>
<dbReference type="Pfam" id="PF18785">
    <property type="entry name" value="Inv-AAD"/>
    <property type="match status" value="1"/>
</dbReference>
<reference evidence="2" key="1">
    <citation type="journal article" date="2018" name="Genome Biol. Evol.">
        <title>Genomics and development of Lentinus tigrinus, a white-rot wood-decaying mushroom with dimorphic fruiting bodies.</title>
        <authorList>
            <person name="Wu B."/>
            <person name="Xu Z."/>
            <person name="Knudson A."/>
            <person name="Carlson A."/>
            <person name="Chen N."/>
            <person name="Kovaka S."/>
            <person name="LaButti K."/>
            <person name="Lipzen A."/>
            <person name="Pennachio C."/>
            <person name="Riley R."/>
            <person name="Schakwitz W."/>
            <person name="Umezawa K."/>
            <person name="Ohm R.A."/>
            <person name="Grigoriev I.V."/>
            <person name="Nagy L.G."/>
            <person name="Gibbons J."/>
            <person name="Hibbett D."/>
        </authorList>
    </citation>
    <scope>NUCLEOTIDE SEQUENCE [LARGE SCALE GENOMIC DNA]</scope>
    <source>
        <strain evidence="2">ALCF2SS1-6</strain>
    </source>
</reference>
<dbReference type="STRING" id="1328759.A0A5C2SQN4"/>
<organism evidence="2 3">
    <name type="scientific">Lentinus tigrinus ALCF2SS1-6</name>
    <dbReference type="NCBI Taxonomy" id="1328759"/>
    <lineage>
        <taxon>Eukaryota</taxon>
        <taxon>Fungi</taxon>
        <taxon>Dikarya</taxon>
        <taxon>Basidiomycota</taxon>
        <taxon>Agaricomycotina</taxon>
        <taxon>Agaricomycetes</taxon>
        <taxon>Polyporales</taxon>
        <taxon>Polyporaceae</taxon>
        <taxon>Lentinus</taxon>
    </lineage>
</organism>
<feature type="domain" description="CMP/dCMP-type deaminase" evidence="1">
    <location>
        <begin position="1"/>
        <end position="148"/>
    </location>
</feature>
<dbReference type="PROSITE" id="PS51747">
    <property type="entry name" value="CYT_DCMP_DEAMINASES_2"/>
    <property type="match status" value="1"/>
</dbReference>
<sequence length="167" mass="18019">MDFLRLALDEARKCTPAPTAFCVGCVLTATYPPDAAQPVILARGYSRELPGNTHAEANALTKARQLSEAELLELFPDASHPLTIDTILSHADIYTTMEPCSIRTSGLAACADAVIAAGLKRCFIGVGEPDDFVHCEGARKLKEAGVEVIWLEGMEKECLEVARMGRE</sequence>